<dbReference type="RefSeq" id="WP_006288376.1">
    <property type="nucleotide sequence ID" value="NZ_ARPM03000178.1"/>
</dbReference>
<evidence type="ECO:0000313" key="2">
    <source>
        <dbReference type="EMBL" id="ETZ04553.1"/>
    </source>
</evidence>
<protein>
    <submittedName>
        <fullName evidence="2">Glycosyltransferase 25 family member</fullName>
    </submittedName>
</protein>
<organism evidence="2 3">
    <name type="scientific">Holospora undulata HU1</name>
    <dbReference type="NCBI Taxonomy" id="1321371"/>
    <lineage>
        <taxon>Bacteria</taxon>
        <taxon>Pseudomonadati</taxon>
        <taxon>Pseudomonadota</taxon>
        <taxon>Alphaproteobacteria</taxon>
        <taxon>Holosporales</taxon>
        <taxon>Holosporaceae</taxon>
        <taxon>Holospora</taxon>
    </lineage>
</organism>
<dbReference type="Pfam" id="PF01755">
    <property type="entry name" value="Glyco_transf_25"/>
    <property type="match status" value="1"/>
</dbReference>
<dbReference type="Proteomes" id="UP000026922">
    <property type="component" value="Unassembled WGS sequence"/>
</dbReference>
<keyword evidence="3" id="KW-1185">Reference proteome</keyword>
<feature type="domain" description="Glycosyl transferase family 25" evidence="1">
    <location>
        <begin position="17"/>
        <end position="191"/>
    </location>
</feature>
<dbReference type="EMBL" id="ARPM03000178">
    <property type="protein sequence ID" value="ETZ04553.1"/>
    <property type="molecule type" value="Genomic_DNA"/>
</dbReference>
<dbReference type="AlphaFoldDB" id="A0A061JH68"/>
<evidence type="ECO:0000313" key="3">
    <source>
        <dbReference type="Proteomes" id="UP000026922"/>
    </source>
</evidence>
<dbReference type="InterPro" id="IPR002654">
    <property type="entry name" value="Glyco_trans_25"/>
</dbReference>
<dbReference type="CDD" id="cd06532">
    <property type="entry name" value="Glyco_transf_25"/>
    <property type="match status" value="1"/>
</dbReference>
<sequence length="276" mass="32450">MSWNDDEFLRSHLVGVVLNLRRSPKRYESFMRLACELPFEVNRLEAKDGKDLSEDFKDLFVDERGYGWHYGGKFPSSGTIGCYLSHRLAWEKMVQHAIPWMVVFEDDITFCPKLLSKVLCELLIQYKDHVDICSFSLRGKGMPLKVGKVLTHRLCVYGRDVYCAGAYLLNLKSAKQLFKYSFPMQFQIDDYYTQTWRWNLVFTGLEPRVACHDDHVLSDIKERGGRQFRKIFYSSKIIHNLVYGSSVCVSILLREYLNMRRLMAALRKYISIRFLF</sequence>
<comment type="caution">
    <text evidence="2">The sequence shown here is derived from an EMBL/GenBank/DDBJ whole genome shotgun (WGS) entry which is preliminary data.</text>
</comment>
<proteinExistence type="predicted"/>
<accession>A0A061JH68</accession>
<name>A0A061JH68_9PROT</name>
<dbReference type="GO" id="GO:0016740">
    <property type="term" value="F:transferase activity"/>
    <property type="evidence" value="ECO:0007669"/>
    <property type="project" value="UniProtKB-KW"/>
</dbReference>
<gene>
    <name evidence="2" type="ORF">K737_301036</name>
</gene>
<evidence type="ECO:0000259" key="1">
    <source>
        <dbReference type="Pfam" id="PF01755"/>
    </source>
</evidence>
<reference evidence="2 3" key="1">
    <citation type="journal article" date="2013" name="Genome Announc.">
        <title>Draft Genome Sequence of Holospora undulata Strain HU1, a Micronucleus-Specific Symbiont of the Ciliate Paramecium caudatum.</title>
        <authorList>
            <person name="Dohra H."/>
            <person name="Suzuki H."/>
            <person name="Suzuki T."/>
            <person name="Tanaka K."/>
            <person name="Fujishima M."/>
        </authorList>
    </citation>
    <scope>NUCLEOTIDE SEQUENCE [LARGE SCALE GENOMIC DNA]</scope>
    <source>
        <strain evidence="2 3">HU1</strain>
    </source>
</reference>
<keyword evidence="2" id="KW-0808">Transferase</keyword>